<evidence type="ECO:0000256" key="1">
    <source>
        <dbReference type="SAM" id="Phobius"/>
    </source>
</evidence>
<organism evidence="2 3">
    <name type="scientific">Flavobacterium circumlabens</name>
    <dbReference type="NCBI Taxonomy" id="2133765"/>
    <lineage>
        <taxon>Bacteria</taxon>
        <taxon>Pseudomonadati</taxon>
        <taxon>Bacteroidota</taxon>
        <taxon>Flavobacteriia</taxon>
        <taxon>Flavobacteriales</taxon>
        <taxon>Flavobacteriaceae</taxon>
        <taxon>Flavobacterium</taxon>
    </lineage>
</organism>
<evidence type="ECO:0000313" key="3">
    <source>
        <dbReference type="Proteomes" id="UP000298340"/>
    </source>
</evidence>
<reference evidence="2 3" key="1">
    <citation type="journal article" date="2018" name="Syst. Appl. Microbiol.">
        <title>Flavobacterium circumlabens sp. nov. and Flavobacterium cupreum sp. nov., two psychrotrophic species isolated from Antarctic environmental samples.</title>
        <authorList>
            <person name="Kralova S."/>
            <person name="Busse H.J."/>
            <person name="Svec P."/>
            <person name="Maslanova I."/>
            <person name="Stankova E."/>
            <person name="Bartak M."/>
            <person name="Sedlacek I."/>
        </authorList>
    </citation>
    <scope>NUCLEOTIDE SEQUENCE [LARGE SCALE GENOMIC DNA]</scope>
    <source>
        <strain evidence="2 3">CCM 8828</strain>
    </source>
</reference>
<sequence length="77" mass="9259">RLRRWYCSYVGEYVVAFLFKILIMYLMGIFLFYIESWNLTAKPAKEFLEFLNGIKSQGTQGWRILLETRSQITLKVR</sequence>
<protein>
    <submittedName>
        <fullName evidence="2">Uncharacterized protein</fullName>
    </submittedName>
</protein>
<dbReference type="EMBL" id="QWDN01000003">
    <property type="protein sequence ID" value="TEB43996.1"/>
    <property type="molecule type" value="Genomic_DNA"/>
</dbReference>
<feature type="non-terminal residue" evidence="2">
    <location>
        <position position="1"/>
    </location>
</feature>
<dbReference type="AlphaFoldDB" id="A0A4Y7UC83"/>
<comment type="caution">
    <text evidence="2">The sequence shown here is derived from an EMBL/GenBank/DDBJ whole genome shotgun (WGS) entry which is preliminary data.</text>
</comment>
<gene>
    <name evidence="2" type="ORF">D0809_09485</name>
</gene>
<keyword evidence="1" id="KW-0472">Membrane</keyword>
<keyword evidence="1" id="KW-1133">Transmembrane helix</keyword>
<proteinExistence type="predicted"/>
<accession>A0A4Y7UC83</accession>
<keyword evidence="1" id="KW-0812">Transmembrane</keyword>
<feature type="transmembrane region" description="Helical" evidence="1">
    <location>
        <begin position="12"/>
        <end position="34"/>
    </location>
</feature>
<dbReference type="RefSeq" id="WP_238698676.1">
    <property type="nucleotide sequence ID" value="NZ_QWDN01000003.1"/>
</dbReference>
<dbReference type="Proteomes" id="UP000298340">
    <property type="component" value="Unassembled WGS sequence"/>
</dbReference>
<name>A0A4Y7UC83_9FLAO</name>
<evidence type="ECO:0000313" key="2">
    <source>
        <dbReference type="EMBL" id="TEB43996.1"/>
    </source>
</evidence>